<dbReference type="OrthoDB" id="3944128at2759"/>
<feature type="region of interest" description="Disordered" evidence="1">
    <location>
        <begin position="413"/>
        <end position="435"/>
    </location>
</feature>
<keyword evidence="3" id="KW-1185">Reference proteome</keyword>
<dbReference type="Proteomes" id="UP000265663">
    <property type="component" value="Unassembled WGS sequence"/>
</dbReference>
<proteinExistence type="predicted"/>
<feature type="compositionally biased region" description="Low complexity" evidence="1">
    <location>
        <begin position="801"/>
        <end position="817"/>
    </location>
</feature>
<organism evidence="2 3">
    <name type="scientific">Pyrenophora seminiperda CCB06</name>
    <dbReference type="NCBI Taxonomy" id="1302712"/>
    <lineage>
        <taxon>Eukaryota</taxon>
        <taxon>Fungi</taxon>
        <taxon>Dikarya</taxon>
        <taxon>Ascomycota</taxon>
        <taxon>Pezizomycotina</taxon>
        <taxon>Dothideomycetes</taxon>
        <taxon>Pleosporomycetidae</taxon>
        <taxon>Pleosporales</taxon>
        <taxon>Pleosporineae</taxon>
        <taxon>Pleosporaceae</taxon>
        <taxon>Pyrenophora</taxon>
    </lineage>
</organism>
<accession>A0A3M7M9I2</accession>
<reference evidence="2 3" key="1">
    <citation type="journal article" date="2014" name="PLoS ONE">
        <title>De novo Genome Assembly of the Fungal Plant Pathogen Pyrenophora semeniperda.</title>
        <authorList>
            <person name="Soliai M.M."/>
            <person name="Meyer S.E."/>
            <person name="Udall J.A."/>
            <person name="Elzinga D.E."/>
            <person name="Hermansen R.A."/>
            <person name="Bodily P.M."/>
            <person name="Hart A.A."/>
            <person name="Coleman C.E."/>
        </authorList>
    </citation>
    <scope>NUCLEOTIDE SEQUENCE [LARGE SCALE GENOMIC DNA]</scope>
    <source>
        <strain evidence="2 3">CCB06</strain>
        <tissue evidence="2">Mycelium</tissue>
    </source>
</reference>
<feature type="compositionally biased region" description="Polar residues" evidence="1">
    <location>
        <begin position="11"/>
        <end position="26"/>
    </location>
</feature>
<protein>
    <submittedName>
        <fullName evidence="2">Ca2+-modulated nonselective cation channel polycystin</fullName>
    </submittedName>
</protein>
<dbReference type="EMBL" id="KE747826">
    <property type="protein sequence ID" value="RMZ71054.1"/>
    <property type="molecule type" value="Genomic_DNA"/>
</dbReference>
<evidence type="ECO:0000313" key="3">
    <source>
        <dbReference type="Proteomes" id="UP000265663"/>
    </source>
</evidence>
<name>A0A3M7M9I2_9PLEO</name>
<evidence type="ECO:0000256" key="1">
    <source>
        <dbReference type="SAM" id="MobiDB-lite"/>
    </source>
</evidence>
<evidence type="ECO:0000313" key="2">
    <source>
        <dbReference type="EMBL" id="RMZ71054.1"/>
    </source>
</evidence>
<dbReference type="AlphaFoldDB" id="A0A3M7M9I2"/>
<feature type="region of interest" description="Disordered" evidence="1">
    <location>
        <begin position="1"/>
        <end position="66"/>
    </location>
</feature>
<feature type="region of interest" description="Disordered" evidence="1">
    <location>
        <begin position="799"/>
        <end position="819"/>
    </location>
</feature>
<gene>
    <name evidence="2" type="ORF">GMOD_00005551</name>
</gene>
<sequence>MSVNELVPAIPSSTTTQHVYNPNTPLDPQAPSPSLDSFVAKPTEPPKLPQFPASSHHVGDELASPSYAHSLPTPTITSPSKWPSFLTFYLPQESPQVPPPFLNSTSVSINATVTDPGDCTGCVIAAYSPVTTSFNSRDYNNRWTNVVVTATVITEYATYMNNNTIETVLTERRTVNQTKILTMSDGQIISHQTPTFVVSVTDGVHVTLDAGPTYVIYNNVLGALDHYSERYWPKYEWTEKGCNPTATSLLKWQPPKNATKDWTSFIGTYTEGDLPKSTAATQAFALPSKAIEYLKQQPVIISQYHGSDIATCSVSKPAPSKSFDAQPTPEMPQLPGQISNIDTGDQSTTIPIYETPYTSTFLSTTYDTTSVHVTVRGCLRCQDTSVNGLDVPPNKVDISTPTPPGLLHYSGNKPTPVKPDQPAEITKQPTPGDARPVPAIPDGAHQTPQVTTTSSVTIGGVVFPIYVPRPTWHDDTDQNSPPIIVIGQETFTPGQTKTVNGVPVVAPPDNSGAVIVVGGNTIPLNPAVTPSPLVITIGGGTVAANPQGEFVFGPVTLKSGGPPIVVNGNTISLGSNGIAIVNGVTQTISNAPVPTPIPALTVGGQNVPATVVGGSPVFVIAPGKTVSAGSTIIVDGTTYGVPTNVQGPTIVINGKTSILSAGQSAITQANGLAITAQVNSGVTAYVLAPGQTLTPGGIIAVSGTTYSLPADGLGSVVVISGVTSTIPNGTGITTASALTINGVTYTYNVRDGTTEYILAKGTTLALGGTVVVDGTTYSLDKSGTALVINGQTSALTNLPKSTSATTTSSGSSSATTSRNAGDLIASGIGESSKHRGGAGCGTGIDKWVESLFIGVAGWLILLL</sequence>
<feature type="region of interest" description="Disordered" evidence="1">
    <location>
        <begin position="317"/>
        <end position="340"/>
    </location>
</feature>